<proteinExistence type="predicted"/>
<dbReference type="EMBL" id="JAPFFF010000009">
    <property type="protein sequence ID" value="KAK8882398.1"/>
    <property type="molecule type" value="Genomic_DNA"/>
</dbReference>
<organism evidence="1 2">
    <name type="scientific">Tritrichomonas musculus</name>
    <dbReference type="NCBI Taxonomy" id="1915356"/>
    <lineage>
        <taxon>Eukaryota</taxon>
        <taxon>Metamonada</taxon>
        <taxon>Parabasalia</taxon>
        <taxon>Tritrichomonadida</taxon>
        <taxon>Tritrichomonadidae</taxon>
        <taxon>Tritrichomonas</taxon>
    </lineage>
</organism>
<protein>
    <recommendedName>
        <fullName evidence="3">Importin N-terminal domain-containing protein</fullName>
    </recommendedName>
</protein>
<dbReference type="SUPFAM" id="SSF48371">
    <property type="entry name" value="ARM repeat"/>
    <property type="match status" value="2"/>
</dbReference>
<dbReference type="Proteomes" id="UP001470230">
    <property type="component" value="Unassembled WGS sequence"/>
</dbReference>
<reference evidence="1 2" key="1">
    <citation type="submission" date="2024-04" db="EMBL/GenBank/DDBJ databases">
        <title>Tritrichomonas musculus Genome.</title>
        <authorList>
            <person name="Alves-Ferreira E."/>
            <person name="Grigg M."/>
            <person name="Lorenzi H."/>
            <person name="Galac M."/>
        </authorList>
    </citation>
    <scope>NUCLEOTIDE SEQUENCE [LARGE SCALE GENOMIC DNA]</scope>
    <source>
        <strain evidence="1 2">EAF2021</strain>
    </source>
</reference>
<dbReference type="InterPro" id="IPR016024">
    <property type="entry name" value="ARM-type_fold"/>
</dbReference>
<accession>A0ABR2JUC7</accession>
<gene>
    <name evidence="1" type="ORF">M9Y10_045040</name>
</gene>
<evidence type="ECO:0000313" key="2">
    <source>
        <dbReference type="Proteomes" id="UP001470230"/>
    </source>
</evidence>
<dbReference type="Gene3D" id="1.25.10.10">
    <property type="entry name" value="Leucine-rich Repeat Variant"/>
    <property type="match status" value="1"/>
</dbReference>
<dbReference type="InterPro" id="IPR011989">
    <property type="entry name" value="ARM-like"/>
</dbReference>
<keyword evidence="2" id="KW-1185">Reference proteome</keyword>
<evidence type="ECO:0000313" key="1">
    <source>
        <dbReference type="EMBL" id="KAK8882398.1"/>
    </source>
</evidence>
<sequence length="961" mass="108687">MNIDESSIILAKALQGAKVGDNSQLSIIEQMKENPIQYCQSLLHIIKSAESLITTALIELKNIINLKFKTFPPDFIQFLCNEYIALFININDPNQLRIMVPVFIKLYDFFGQNWTDFPSVFNVQPEKMTFQIELLSELLLDLKKNIEFIQNNMGIFLNLTLAGLQQDDWDLRLKCIRVIVQISALDPEAVAPHINIILSFIQNSSKMPEQLFFALWLEFNSLTSFFEFQQDQLQIIFQSVIQSLESEHLTADAKLEALSTLTFLPFLNEQSAMNILNQIFNLAIIKLQAGEFLDSASDVFEKVIEDYGVQSPYRFLKEKIASSMSSNTAVAETVSVSLYILQSLIDRVEAQIRNDWQFFNQIIDNVSKSKPEENPLLIESCLRFISSLNSNFEMQILGSHLFADFTIPLIVSPSPEIRHHARNAVYKSMDNVSVPVAGIADKIWSINSKVADDEYEYLLILAKAIEQESDQFETEKALQMSQFLITCLNSDNEKMVIGALSVAIILVMSNEAVHGILLQPTIETIQKCLSSESTKVQINGLNAMSSLFPNFKNLFQQESIQKVEQLIHGQDTKLVEQAATCFFVIAKELGQKMVIDNIIPIFQQWIISQNEDYFTVAVTAVQSLAPVLDPAKISEVVGNICEVAMKTSDEEIASDCFDAIAAILSKTDILARPKIYQTALSLSLAFLRGEFAISHECAPLDCDFVLSTIMSYAGLLCELLHFKHEMNSFIFEFAQSLIATQNIDYIDIALSVLSDGILFDGFYQPQQKAFIISYIMKLFDPETNIVLIHGIANAFLCLIEKDNITIEACNKCNPAIIQWWKNIYSTMKDITLPTLTNLSMLIWLIALKYGILIPDVFAQSFELFPPKDKNDTLKMCEMLMQIVNNQQLKETFAIPIALAISKLLILPKMMLIKKEISDDMIMNLGSILNGLFSSDQKVQEAITHQYENSQVSQSRIMNFIH</sequence>
<name>A0ABR2JUC7_9EUKA</name>
<evidence type="ECO:0008006" key="3">
    <source>
        <dbReference type="Google" id="ProtNLM"/>
    </source>
</evidence>
<comment type="caution">
    <text evidence="1">The sequence shown here is derived from an EMBL/GenBank/DDBJ whole genome shotgun (WGS) entry which is preliminary data.</text>
</comment>